<sequence>MKQFIRSKQIDGLVECALKVGDRVELGYNRQSTRVELEVEFISRFSTAMGSVKCIRIFFKHKTGSGQKVVVTNVPGDTRVNTTVYPTDGNLFECDDQYRRSRTDNGVYLCKINLGGGKSEVNLDTLAYITRKKQMVHTPVQAGEKFNTVNHGFTVIAVGTDGSLFVERENGTTHIFRTNDESLVKSMRDITVGEPSEE</sequence>
<evidence type="ECO:0000313" key="1">
    <source>
        <dbReference type="EMBL" id="XDQ96388.1"/>
    </source>
</evidence>
<accession>A0AB39U0P0</accession>
<organism evidence="1">
    <name type="scientific">Klebsiella phage Phi_KR1</name>
    <dbReference type="NCBI Taxonomy" id="3240396"/>
    <lineage>
        <taxon>Viruses</taxon>
        <taxon>Duplodnaviria</taxon>
        <taxon>Heunggongvirae</taxon>
        <taxon>Uroviricota</taxon>
        <taxon>Caudoviricetes</taxon>
    </lineage>
</organism>
<gene>
    <name evidence="1" type="ORF">JOKLHMMP_00231</name>
</gene>
<protein>
    <submittedName>
        <fullName evidence="1">Uncharacterized protein</fullName>
    </submittedName>
</protein>
<proteinExistence type="predicted"/>
<reference evidence="1" key="1">
    <citation type="submission" date="2024-03" db="EMBL/GenBank/DDBJ databases">
        <title>A Strategy of Expanding the Host Range of Bacteriophages and Delaying Bacteriophage Resistance: A Bacteriophage Cocktail Treatment Approach in Klebsiella pneumoniae.</title>
        <authorList>
            <person name="Chen H."/>
        </authorList>
    </citation>
    <scope>NUCLEOTIDE SEQUENCE</scope>
</reference>
<name>A0AB39U0P0_9CAUD</name>
<dbReference type="EMBL" id="PP442063">
    <property type="protein sequence ID" value="XDQ96388.1"/>
    <property type="molecule type" value="Genomic_DNA"/>
</dbReference>